<keyword evidence="2" id="KW-0675">Receptor</keyword>
<proteinExistence type="predicted"/>
<keyword evidence="3" id="KW-1185">Reference proteome</keyword>
<dbReference type="OrthoDB" id="10451290at2759"/>
<evidence type="ECO:0000313" key="3">
    <source>
        <dbReference type="Proteomes" id="UP000252519"/>
    </source>
</evidence>
<dbReference type="PANTHER" id="PTHR21662">
    <property type="entry name" value="RECEPTOR PROTEIN-TYROSINE KINASE"/>
    <property type="match status" value="1"/>
</dbReference>
<organism evidence="2 3">
    <name type="scientific">Ancylostoma caninum</name>
    <name type="common">Dog hookworm</name>
    <dbReference type="NCBI Taxonomy" id="29170"/>
    <lineage>
        <taxon>Eukaryota</taxon>
        <taxon>Metazoa</taxon>
        <taxon>Ecdysozoa</taxon>
        <taxon>Nematoda</taxon>
        <taxon>Chromadorea</taxon>
        <taxon>Rhabditida</taxon>
        <taxon>Rhabditina</taxon>
        <taxon>Rhabditomorpha</taxon>
        <taxon>Strongyloidea</taxon>
        <taxon>Ancylostomatidae</taxon>
        <taxon>Ancylostomatinae</taxon>
        <taxon>Ancylostoma</taxon>
    </lineage>
</organism>
<dbReference type="PANTHER" id="PTHR21662:SF20">
    <property type="entry name" value="RECEPTOR L-DOMAIN DOMAIN-CONTAINING PROTEIN"/>
    <property type="match status" value="1"/>
</dbReference>
<evidence type="ECO:0000313" key="2">
    <source>
        <dbReference type="EMBL" id="RCN32907.1"/>
    </source>
</evidence>
<accession>A0A368FRS1</accession>
<dbReference type="SUPFAM" id="SSF52058">
    <property type="entry name" value="L domain-like"/>
    <property type="match status" value="1"/>
</dbReference>
<dbReference type="EMBL" id="JOJR01001007">
    <property type="protein sequence ID" value="RCN32907.1"/>
    <property type="molecule type" value="Genomic_DNA"/>
</dbReference>
<dbReference type="Proteomes" id="UP000252519">
    <property type="component" value="Unassembled WGS sequence"/>
</dbReference>
<name>A0A368FRS1_ANCCA</name>
<dbReference type="InterPro" id="IPR000494">
    <property type="entry name" value="Rcpt_L-dom"/>
</dbReference>
<dbReference type="AlphaFoldDB" id="A0A368FRS1"/>
<dbReference type="Gene3D" id="3.80.20.20">
    <property type="entry name" value="Receptor L-domain"/>
    <property type="match status" value="1"/>
</dbReference>
<sequence>MSHKPASGNSCKAVPLTSKNVDKFHNCKSILGNVELIGWTDNDEELIEVFSNVEEIHGQLRVVNTSIKSTAKLFKSLRRIDSSYAGGVAVVIEDNDRLEIIEMKSLESIRSEDPTSVIIRQPNTVISPVSLLKYGK</sequence>
<evidence type="ECO:0000259" key="1">
    <source>
        <dbReference type="Pfam" id="PF01030"/>
    </source>
</evidence>
<reference evidence="2 3" key="1">
    <citation type="submission" date="2014-10" db="EMBL/GenBank/DDBJ databases">
        <title>Draft genome of the hookworm Ancylostoma caninum.</title>
        <authorList>
            <person name="Mitreva M."/>
        </authorList>
    </citation>
    <scope>NUCLEOTIDE SEQUENCE [LARGE SCALE GENOMIC DNA]</scope>
    <source>
        <strain evidence="2 3">Baltimore</strain>
    </source>
</reference>
<protein>
    <submittedName>
        <fullName evidence="2">Receptor L domain protein</fullName>
    </submittedName>
</protein>
<comment type="caution">
    <text evidence="2">The sequence shown here is derived from an EMBL/GenBank/DDBJ whole genome shotgun (WGS) entry which is preliminary data.</text>
</comment>
<gene>
    <name evidence="2" type="ORF">ANCCAN_21274</name>
</gene>
<feature type="domain" description="Receptor L-domain" evidence="1">
    <location>
        <begin position="26"/>
        <end position="121"/>
    </location>
</feature>
<dbReference type="Pfam" id="PF01030">
    <property type="entry name" value="Recep_L_domain"/>
    <property type="match status" value="1"/>
</dbReference>
<dbReference type="InterPro" id="IPR036941">
    <property type="entry name" value="Rcpt_L-dom_sf"/>
</dbReference>
<dbReference type="InterPro" id="IPR053079">
    <property type="entry name" value="SPS2_domain"/>
</dbReference>